<organism evidence="1 2">
    <name type="scientific">Candidatus Ordinivivax streblomastigis</name>
    <dbReference type="NCBI Taxonomy" id="2540710"/>
    <lineage>
        <taxon>Bacteria</taxon>
        <taxon>Pseudomonadati</taxon>
        <taxon>Bacteroidota</taxon>
        <taxon>Bacteroidia</taxon>
        <taxon>Bacteroidales</taxon>
        <taxon>Candidatus Ordinivivax</taxon>
    </lineage>
</organism>
<evidence type="ECO:0000313" key="2">
    <source>
        <dbReference type="Proteomes" id="UP000324575"/>
    </source>
</evidence>
<reference evidence="1 2" key="1">
    <citation type="submission" date="2019-03" db="EMBL/GenBank/DDBJ databases">
        <title>Single cell metagenomics reveals metabolic interactions within the superorganism composed of flagellate Streblomastix strix and complex community of Bacteroidetes bacteria on its surface.</title>
        <authorList>
            <person name="Treitli S.C."/>
            <person name="Kolisko M."/>
            <person name="Husnik F."/>
            <person name="Keeling P."/>
            <person name="Hampl V."/>
        </authorList>
    </citation>
    <scope>NUCLEOTIDE SEQUENCE [LARGE SCALE GENOMIC DNA]</scope>
    <source>
        <strain evidence="1">St1</strain>
    </source>
</reference>
<evidence type="ECO:0008006" key="3">
    <source>
        <dbReference type="Google" id="ProtNLM"/>
    </source>
</evidence>
<accession>A0A5M8P0I9</accession>
<dbReference type="Proteomes" id="UP000324575">
    <property type="component" value="Unassembled WGS sequence"/>
</dbReference>
<comment type="caution">
    <text evidence="1">The sequence shown here is derived from an EMBL/GenBank/DDBJ whole genome shotgun (WGS) entry which is preliminary data.</text>
</comment>
<proteinExistence type="predicted"/>
<dbReference type="EMBL" id="SNRX01000012">
    <property type="protein sequence ID" value="KAA6301955.1"/>
    <property type="molecule type" value="Genomic_DNA"/>
</dbReference>
<evidence type="ECO:0000313" key="1">
    <source>
        <dbReference type="EMBL" id="KAA6301955.1"/>
    </source>
</evidence>
<gene>
    <name evidence="1" type="ORF">EZS26_001958</name>
</gene>
<dbReference type="Gene3D" id="3.40.50.1820">
    <property type="entry name" value="alpha/beta hydrolase"/>
    <property type="match status" value="1"/>
</dbReference>
<dbReference type="InterPro" id="IPR029058">
    <property type="entry name" value="AB_hydrolase_fold"/>
</dbReference>
<dbReference type="Pfam" id="PF05728">
    <property type="entry name" value="UPF0227"/>
    <property type="match status" value="1"/>
</dbReference>
<name>A0A5M8P0I9_9BACT</name>
<dbReference type="AlphaFoldDB" id="A0A5M8P0I9"/>
<dbReference type="SUPFAM" id="SSF53474">
    <property type="entry name" value="alpha/beta-Hydrolases"/>
    <property type="match status" value="1"/>
</dbReference>
<dbReference type="InterPro" id="IPR008886">
    <property type="entry name" value="UPF0227/Esterase_YqiA"/>
</dbReference>
<sequence length="243" mass="27734">MKTCIYIHGLESKGNSRTAGILCEEFAGILGIVEPKIDYSDIQSVVETIKVAIAKSSSCFLIGSSMGGFVALQFPSVPKILINPALRPTETGIAKRHPQLQSQLSTFLELERYIVEHEIQNCNLGDREDSLFTYGLFGLNDELFSYRAEFERDFNYTLPRNHIFTCPDGHRLSEATVRNQLKTLIEYYLIDSTIFHESHPYYSTFPLFGFDEEEYKRLGIEPPSEERFAKLTADREKILSKLK</sequence>
<protein>
    <recommendedName>
        <fullName evidence="3">Esterase</fullName>
    </recommendedName>
</protein>